<dbReference type="Proteomes" id="UP001207918">
    <property type="component" value="Unassembled WGS sequence"/>
</dbReference>
<sequence length="65" mass="7607">MRTNVVIDDDLMDEALKVSRLKTKKAAVEEGLKLLVQRKKQENIKDLRGKLHWKGDLDDMRTDEK</sequence>
<organism evidence="1 2">
    <name type="scientific">Fodinibius salsisoli</name>
    <dbReference type="NCBI Taxonomy" id="2820877"/>
    <lineage>
        <taxon>Bacteria</taxon>
        <taxon>Pseudomonadati</taxon>
        <taxon>Balneolota</taxon>
        <taxon>Balneolia</taxon>
        <taxon>Balneolales</taxon>
        <taxon>Balneolaceae</taxon>
        <taxon>Fodinibius</taxon>
    </lineage>
</organism>
<evidence type="ECO:0000313" key="1">
    <source>
        <dbReference type="EMBL" id="MCW9706388.1"/>
    </source>
</evidence>
<evidence type="ECO:0000313" key="2">
    <source>
        <dbReference type="Proteomes" id="UP001207918"/>
    </source>
</evidence>
<gene>
    <name evidence="1" type="ORF">J6I44_05960</name>
</gene>
<proteinExistence type="predicted"/>
<name>A0ABT3PKW2_9BACT</name>
<dbReference type="EMBL" id="JAGGJA010000003">
    <property type="protein sequence ID" value="MCW9706388.1"/>
    <property type="molecule type" value="Genomic_DNA"/>
</dbReference>
<dbReference type="RefSeq" id="WP_265765094.1">
    <property type="nucleotide sequence ID" value="NZ_JAGGJA010000003.1"/>
</dbReference>
<dbReference type="InterPro" id="IPR019239">
    <property type="entry name" value="VapB_antitoxin"/>
</dbReference>
<reference evidence="1 2" key="1">
    <citation type="submission" date="2021-03" db="EMBL/GenBank/DDBJ databases">
        <title>Aliifodinibius sp. nov., a new bacterium isolated from saline soil.</title>
        <authorList>
            <person name="Galisteo C."/>
            <person name="De La Haba R."/>
            <person name="Sanchez-Porro C."/>
            <person name="Ventosa A."/>
        </authorList>
    </citation>
    <scope>NUCLEOTIDE SEQUENCE [LARGE SCALE GENOMIC DNA]</scope>
    <source>
        <strain evidence="1 2">1BSP15-2V2</strain>
    </source>
</reference>
<protein>
    <submittedName>
        <fullName evidence="1">Type II toxin-antitoxin system VapB family antitoxin</fullName>
    </submittedName>
</protein>
<keyword evidence="2" id="KW-1185">Reference proteome</keyword>
<accession>A0ABT3PKW2</accession>
<comment type="caution">
    <text evidence="1">The sequence shown here is derived from an EMBL/GenBank/DDBJ whole genome shotgun (WGS) entry which is preliminary data.</text>
</comment>
<dbReference type="Pfam" id="PF09957">
    <property type="entry name" value="VapB_antitoxin"/>
    <property type="match status" value="1"/>
</dbReference>